<keyword evidence="3" id="KW-1185">Reference proteome</keyword>
<proteinExistence type="predicted"/>
<evidence type="ECO:0000313" key="2">
    <source>
        <dbReference type="EMBL" id="MBF6229335.1"/>
    </source>
</evidence>
<comment type="caution">
    <text evidence="2">The sequence shown here is derived from an EMBL/GenBank/DDBJ whole genome shotgun (WGS) entry which is preliminary data.</text>
</comment>
<feature type="compositionally biased region" description="Basic and acidic residues" evidence="1">
    <location>
        <begin position="129"/>
        <end position="140"/>
    </location>
</feature>
<name>A0ABS0CG67_9NOCA</name>
<reference evidence="2 3" key="1">
    <citation type="submission" date="2020-10" db="EMBL/GenBank/DDBJ databases">
        <title>Identification of Nocardia species via Next-generation sequencing and recognition of intraspecies genetic diversity.</title>
        <authorList>
            <person name="Li P."/>
            <person name="Li P."/>
            <person name="Lu B."/>
        </authorList>
    </citation>
    <scope>NUCLEOTIDE SEQUENCE [LARGE SCALE GENOMIC DNA]</scope>
    <source>
        <strain evidence="2 3">N-11</strain>
    </source>
</reference>
<evidence type="ECO:0000313" key="3">
    <source>
        <dbReference type="Proteomes" id="UP000807309"/>
    </source>
</evidence>
<organism evidence="2 3">
    <name type="scientific">Nocardia abscessus</name>
    <dbReference type="NCBI Taxonomy" id="120957"/>
    <lineage>
        <taxon>Bacteria</taxon>
        <taxon>Bacillati</taxon>
        <taxon>Actinomycetota</taxon>
        <taxon>Actinomycetes</taxon>
        <taxon>Mycobacteriales</taxon>
        <taxon>Nocardiaceae</taxon>
        <taxon>Nocardia</taxon>
    </lineage>
</organism>
<dbReference type="Gene3D" id="3.90.180.10">
    <property type="entry name" value="Medium-chain alcohol dehydrogenases, catalytic domain"/>
    <property type="match status" value="1"/>
</dbReference>
<feature type="region of interest" description="Disordered" evidence="1">
    <location>
        <begin position="85"/>
        <end position="140"/>
    </location>
</feature>
<protein>
    <submittedName>
        <fullName evidence="2">Uncharacterized protein</fullName>
    </submittedName>
</protein>
<sequence>MPTAATDVEYLRAVVELGDDVVEQGRGRPRTASEMKLSGPDASFVVEIPKSRLLSNLALREADRVAPGPGEVEVRMETAGLNYRPVVGDAHDRVRGQPPQQSRPTSSRIVVRGRRSGNGHGRVVGRAGTLDREGPHSALS</sequence>
<dbReference type="RefSeq" id="WP_195036178.1">
    <property type="nucleotide sequence ID" value="NZ_JADLRE010000034.1"/>
</dbReference>
<evidence type="ECO:0000256" key="1">
    <source>
        <dbReference type="SAM" id="MobiDB-lite"/>
    </source>
</evidence>
<gene>
    <name evidence="2" type="ORF">IU470_30125</name>
</gene>
<dbReference type="EMBL" id="JADLRE010000034">
    <property type="protein sequence ID" value="MBF6229335.1"/>
    <property type="molecule type" value="Genomic_DNA"/>
</dbReference>
<dbReference type="Proteomes" id="UP000807309">
    <property type="component" value="Unassembled WGS sequence"/>
</dbReference>
<accession>A0ABS0CG67</accession>